<keyword evidence="2 6" id="KW-0698">rRNA processing</keyword>
<evidence type="ECO:0000256" key="3">
    <source>
        <dbReference type="ARBA" id="ARBA00022722"/>
    </source>
</evidence>
<proteinExistence type="inferred from homology"/>
<keyword evidence="5 6" id="KW-0378">Hydrolase</keyword>
<dbReference type="Proteomes" id="UP000177870">
    <property type="component" value="Chromosome"/>
</dbReference>
<dbReference type="HAMAP" id="MF_01468">
    <property type="entry name" value="RNase_Mini_III"/>
    <property type="match status" value="1"/>
</dbReference>
<keyword evidence="1 6" id="KW-0690">Ribosome biogenesis</keyword>
<name>A0A1D8TU53_9CYAN</name>
<comment type="subunit">
    <text evidence="6">Homodimer.</text>
</comment>
<comment type="cofactor">
    <cofactor evidence="6">
        <name>Mg(2+)</name>
        <dbReference type="ChEBI" id="CHEBI:18420"/>
    </cofactor>
</comment>
<dbReference type="OrthoDB" id="46571at2"/>
<evidence type="ECO:0000256" key="1">
    <source>
        <dbReference type="ARBA" id="ARBA00022517"/>
    </source>
</evidence>
<evidence type="ECO:0000256" key="6">
    <source>
        <dbReference type="HAMAP-Rule" id="MF_01468"/>
    </source>
</evidence>
<dbReference type="EC" id="3.1.26.-" evidence="6"/>
<dbReference type="RefSeq" id="WP_070393533.1">
    <property type="nucleotide sequence ID" value="NZ_CP017599.1"/>
</dbReference>
<keyword evidence="6" id="KW-0963">Cytoplasm</keyword>
<gene>
    <name evidence="6" type="primary">mrnC</name>
    <name evidence="8" type="ORF">BJP34_18010</name>
</gene>
<dbReference type="Pfam" id="PF00636">
    <property type="entry name" value="Ribonuclease_3"/>
    <property type="match status" value="1"/>
</dbReference>
<dbReference type="KEGG" id="mpro:BJP34_18010"/>
<reference evidence="9" key="1">
    <citation type="submission" date="2016-10" db="EMBL/GenBank/DDBJ databases">
        <title>Comparative genomics uncovers the prolific and rare metabolic potential of the cyanobacterial genus Moorea.</title>
        <authorList>
            <person name="Leao T."/>
            <person name="Castelao G."/>
            <person name="Korobeynikov A."/>
            <person name="Monroe E.A."/>
            <person name="Podell S."/>
            <person name="Glukhov E."/>
            <person name="Allen E."/>
            <person name="Gerwick W.H."/>
            <person name="Gerwick L."/>
        </authorList>
    </citation>
    <scope>NUCLEOTIDE SEQUENCE [LARGE SCALE GENOMIC DNA]</scope>
    <source>
        <strain evidence="9">PAL-8-15-08-1</strain>
    </source>
</reference>
<keyword evidence="6" id="KW-0694">RNA-binding</keyword>
<dbReference type="Gene3D" id="1.10.1520.10">
    <property type="entry name" value="Ribonuclease III domain"/>
    <property type="match status" value="1"/>
</dbReference>
<evidence type="ECO:0000256" key="2">
    <source>
        <dbReference type="ARBA" id="ARBA00022552"/>
    </source>
</evidence>
<dbReference type="GO" id="GO:0004525">
    <property type="term" value="F:ribonuclease III activity"/>
    <property type="evidence" value="ECO:0007669"/>
    <property type="project" value="InterPro"/>
</dbReference>
<evidence type="ECO:0000313" key="8">
    <source>
        <dbReference type="EMBL" id="AOX01083.1"/>
    </source>
</evidence>
<evidence type="ECO:0000259" key="7">
    <source>
        <dbReference type="SMART" id="SM00535"/>
    </source>
</evidence>
<protein>
    <recommendedName>
        <fullName evidence="6">Mini-ribonuclease 3</fullName>
        <shortName evidence="6">Mini-3</shortName>
        <shortName evidence="6">Mini-RNase 3</shortName>
        <ecNumber evidence="6">3.1.26.-</ecNumber>
    </recommendedName>
    <alternativeName>
        <fullName evidence="6">Mini-RNase III</fullName>
        <shortName evidence="6">Mini-III</shortName>
    </alternativeName>
</protein>
<dbReference type="EMBL" id="CP017599">
    <property type="protein sequence ID" value="AOX01083.1"/>
    <property type="molecule type" value="Genomic_DNA"/>
</dbReference>
<comment type="similarity">
    <text evidence="6">Belongs to the MrnC RNase family.</text>
</comment>
<dbReference type="GO" id="GO:0005737">
    <property type="term" value="C:cytoplasm"/>
    <property type="evidence" value="ECO:0007669"/>
    <property type="project" value="UniProtKB-SubCell"/>
</dbReference>
<evidence type="ECO:0000256" key="5">
    <source>
        <dbReference type="ARBA" id="ARBA00022801"/>
    </source>
</evidence>
<comment type="subcellular location">
    <subcellularLocation>
        <location evidence="6">Cytoplasm</location>
    </subcellularLocation>
</comment>
<dbReference type="PANTHER" id="PTHR34276:SF1">
    <property type="entry name" value="MINI-RIBONUCLEASE 3"/>
    <property type="match status" value="1"/>
</dbReference>
<sequence length="162" mass="18538">MAQTDAELDPLEEDSNGGGSDSIVLWTEFRFRQFMAKVDQIAKIQQISPASLAYIGDAVYELYIRTHYLLPPRRICDYHNQVVAHVRAESQAEILRSLEPYLTASEKDVLRRGRNAATNSPRRLNREIYQQASSLETLLGYLYLTDTQRLTQLLAHLQLDTP</sequence>
<dbReference type="InterPro" id="IPR000999">
    <property type="entry name" value="RNase_III_dom"/>
</dbReference>
<keyword evidence="6" id="KW-0699">rRNA-binding</keyword>
<dbReference type="InterPro" id="IPR036389">
    <property type="entry name" value="RNase_III_sf"/>
</dbReference>
<dbReference type="PANTHER" id="PTHR34276">
    <property type="entry name" value="MINI-RIBONUCLEASE 3"/>
    <property type="match status" value="1"/>
</dbReference>
<organism evidence="8 9">
    <name type="scientific">Moorena producens PAL-8-15-08-1</name>
    <dbReference type="NCBI Taxonomy" id="1458985"/>
    <lineage>
        <taxon>Bacteria</taxon>
        <taxon>Bacillati</taxon>
        <taxon>Cyanobacteriota</taxon>
        <taxon>Cyanophyceae</taxon>
        <taxon>Coleofasciculales</taxon>
        <taxon>Coleofasciculaceae</taxon>
        <taxon>Moorena</taxon>
    </lineage>
</organism>
<feature type="domain" description="RNase III" evidence="7">
    <location>
        <begin position="33"/>
        <end position="162"/>
    </location>
</feature>
<dbReference type="STRING" id="1458985.BJP34_18010"/>
<dbReference type="GO" id="GO:0006364">
    <property type="term" value="P:rRNA processing"/>
    <property type="evidence" value="ECO:0007669"/>
    <property type="project" value="UniProtKB-UniRule"/>
</dbReference>
<dbReference type="SMART" id="SM00535">
    <property type="entry name" value="RIBOc"/>
    <property type="match status" value="1"/>
</dbReference>
<keyword evidence="3 6" id="KW-0540">Nuclease</keyword>
<keyword evidence="6" id="KW-0460">Magnesium</keyword>
<dbReference type="AlphaFoldDB" id="A0A1D8TU53"/>
<comment type="function">
    <text evidence="6">Involved in correct processing of both the 5' and 3' ends of 23S rRNA precursor. Processes 30S rRNA precursor transcript even in absence of ribonuclease 3 (Rnc); Rnc processes 30S rRNA into smaller rRNA precursors.</text>
</comment>
<keyword evidence="4 6" id="KW-0255">Endonuclease</keyword>
<evidence type="ECO:0000256" key="4">
    <source>
        <dbReference type="ARBA" id="ARBA00022759"/>
    </source>
</evidence>
<dbReference type="SUPFAM" id="SSF69065">
    <property type="entry name" value="RNase III domain-like"/>
    <property type="match status" value="1"/>
</dbReference>
<accession>A0A1D8TU53</accession>
<dbReference type="InterPro" id="IPR008226">
    <property type="entry name" value="Mini3_fam"/>
</dbReference>
<feature type="active site" evidence="6">
    <location>
        <position position="57"/>
    </location>
</feature>
<evidence type="ECO:0000313" key="9">
    <source>
        <dbReference type="Proteomes" id="UP000177870"/>
    </source>
</evidence>
<dbReference type="GO" id="GO:0019843">
    <property type="term" value="F:rRNA binding"/>
    <property type="evidence" value="ECO:0007669"/>
    <property type="project" value="UniProtKB-UniRule"/>
</dbReference>